<dbReference type="AlphaFoldDB" id="A0A6M2DU68"/>
<dbReference type="PANTHER" id="PTHR46205">
    <property type="entry name" value="LOQUACIOUS, ISOFORM B"/>
    <property type="match status" value="1"/>
</dbReference>
<feature type="domain" description="DRBM" evidence="3">
    <location>
        <begin position="6"/>
        <end position="77"/>
    </location>
</feature>
<feature type="domain" description="DRBM" evidence="3">
    <location>
        <begin position="101"/>
        <end position="169"/>
    </location>
</feature>
<dbReference type="SMART" id="SM00358">
    <property type="entry name" value="DSRM"/>
    <property type="match status" value="2"/>
</dbReference>
<dbReference type="Gene3D" id="3.30.160.20">
    <property type="match status" value="2"/>
</dbReference>
<dbReference type="InterPro" id="IPR014720">
    <property type="entry name" value="dsRBD_dom"/>
</dbReference>
<accession>A0A6M2DU68</accession>
<dbReference type="PANTHER" id="PTHR46205:SF3">
    <property type="entry name" value="LOQUACIOUS, ISOFORM B"/>
    <property type="match status" value="1"/>
</dbReference>
<dbReference type="InterPro" id="IPR051247">
    <property type="entry name" value="RLC_Component"/>
</dbReference>
<dbReference type="GO" id="GO:0016301">
    <property type="term" value="F:kinase activity"/>
    <property type="evidence" value="ECO:0007669"/>
    <property type="project" value="UniProtKB-KW"/>
</dbReference>
<dbReference type="GO" id="GO:0070920">
    <property type="term" value="P:regulation of regulatory ncRNA processing"/>
    <property type="evidence" value="ECO:0007669"/>
    <property type="project" value="TreeGrafter"/>
</dbReference>
<evidence type="ECO:0000313" key="4">
    <source>
        <dbReference type="EMBL" id="NOV49444.1"/>
    </source>
</evidence>
<keyword evidence="4" id="KW-0418">Kinase</keyword>
<proteinExistence type="predicted"/>
<dbReference type="EMBL" id="GIIL01005718">
    <property type="protein sequence ID" value="NOV49444.1"/>
    <property type="molecule type" value="Transcribed_RNA"/>
</dbReference>
<reference evidence="4" key="1">
    <citation type="submission" date="2020-03" db="EMBL/GenBank/DDBJ databases">
        <title>Transcriptomic Profiling of the Digestive Tract of the Rat Flea, Xenopsylla cheopis, Following Blood Feeding and Infection with Yersinia pestis.</title>
        <authorList>
            <person name="Bland D.M."/>
            <person name="Martens C.A."/>
            <person name="Virtaneva K."/>
            <person name="Kanakabandi K."/>
            <person name="Long D."/>
            <person name="Rosenke R."/>
            <person name="Saturday G.A."/>
            <person name="Hoyt F.H."/>
            <person name="Bruno D.P."/>
            <person name="Ribeiro J.M.C."/>
            <person name="Hinnebusch J."/>
        </authorList>
    </citation>
    <scope>NUCLEOTIDE SEQUENCE</scope>
</reference>
<evidence type="ECO:0000259" key="3">
    <source>
        <dbReference type="PROSITE" id="PS50137"/>
    </source>
</evidence>
<sequence>MDECKTPVSALYELCATRFTQPTFTLTHNGVNTLNPFFKFEVKFAFGSFNISAVGSGRSKKEAKHDAAKVALEEISKLNLRDNKHKVVVISDLENKECHAKAVKELSDLCEDRNLPQPMYFLIHESGPAHAKLFTMKCKVAVYEQDENGHTKKAAKQLAAFKMVEFLKPLEDVGTSHLVPTSKEALNRILEEKVKARNIKYKSKSVDDPFDFLDKETRLRAIEMIKNQSLEPEMRLKNTLAFLKIDFHITDVATVTGKPLLLMKWNMEPQIQISDYCLMGLYDRANRYLDSFLT</sequence>
<keyword evidence="4" id="KW-0808">Transferase</keyword>
<dbReference type="GO" id="GO:0016442">
    <property type="term" value="C:RISC complex"/>
    <property type="evidence" value="ECO:0007669"/>
    <property type="project" value="TreeGrafter"/>
</dbReference>
<organism evidence="4">
    <name type="scientific">Xenopsylla cheopis</name>
    <name type="common">Oriental rat flea</name>
    <name type="synonym">Pulex cheopis</name>
    <dbReference type="NCBI Taxonomy" id="163159"/>
    <lineage>
        <taxon>Eukaryota</taxon>
        <taxon>Metazoa</taxon>
        <taxon>Ecdysozoa</taxon>
        <taxon>Arthropoda</taxon>
        <taxon>Hexapoda</taxon>
        <taxon>Insecta</taxon>
        <taxon>Pterygota</taxon>
        <taxon>Neoptera</taxon>
        <taxon>Endopterygota</taxon>
        <taxon>Siphonaptera</taxon>
        <taxon>Pulicidae</taxon>
        <taxon>Xenopsyllinae</taxon>
        <taxon>Xenopsylla</taxon>
    </lineage>
</organism>
<dbReference type="GO" id="GO:0070578">
    <property type="term" value="C:RISC-loading complex"/>
    <property type="evidence" value="ECO:0007669"/>
    <property type="project" value="TreeGrafter"/>
</dbReference>
<protein>
    <submittedName>
        <fullName evidence="4">Putative interferon-inducible double stranded rna-dependent protein kinase activator a</fullName>
    </submittedName>
</protein>
<dbReference type="PROSITE" id="PS50137">
    <property type="entry name" value="DS_RBD"/>
    <property type="match status" value="2"/>
</dbReference>
<keyword evidence="1 2" id="KW-0694">RNA-binding</keyword>
<dbReference type="GO" id="GO:0005634">
    <property type="term" value="C:nucleus"/>
    <property type="evidence" value="ECO:0007669"/>
    <property type="project" value="TreeGrafter"/>
</dbReference>
<evidence type="ECO:0000256" key="1">
    <source>
        <dbReference type="ARBA" id="ARBA00022884"/>
    </source>
</evidence>
<dbReference type="GO" id="GO:0035197">
    <property type="term" value="F:siRNA binding"/>
    <property type="evidence" value="ECO:0007669"/>
    <property type="project" value="TreeGrafter"/>
</dbReference>
<dbReference type="GO" id="GO:0030422">
    <property type="term" value="P:siRNA processing"/>
    <property type="evidence" value="ECO:0007669"/>
    <property type="project" value="TreeGrafter"/>
</dbReference>
<name>A0A6M2DU68_XENCH</name>
<dbReference type="SUPFAM" id="SSF54768">
    <property type="entry name" value="dsRNA-binding domain-like"/>
    <property type="match status" value="2"/>
</dbReference>
<evidence type="ECO:0000256" key="2">
    <source>
        <dbReference type="PROSITE-ProRule" id="PRU00266"/>
    </source>
</evidence>
<dbReference type="GO" id="GO:0003725">
    <property type="term" value="F:double-stranded RNA binding"/>
    <property type="evidence" value="ECO:0007669"/>
    <property type="project" value="TreeGrafter"/>
</dbReference>
<dbReference type="Pfam" id="PF00035">
    <property type="entry name" value="dsrm"/>
    <property type="match status" value="2"/>
</dbReference>
<dbReference type="GO" id="GO:0005737">
    <property type="term" value="C:cytoplasm"/>
    <property type="evidence" value="ECO:0007669"/>
    <property type="project" value="TreeGrafter"/>
</dbReference>